<gene>
    <name evidence="1" type="ORF">MNBD_ACTINO02-3223</name>
</gene>
<evidence type="ECO:0000313" key="1">
    <source>
        <dbReference type="EMBL" id="VAW04310.1"/>
    </source>
</evidence>
<proteinExistence type="predicted"/>
<dbReference type="EMBL" id="UOEK01000284">
    <property type="protein sequence ID" value="VAW04310.1"/>
    <property type="molecule type" value="Genomic_DNA"/>
</dbReference>
<name>A0A3B0SIT5_9ZZZZ</name>
<dbReference type="AlphaFoldDB" id="A0A3B0SIT5"/>
<organism evidence="1">
    <name type="scientific">hydrothermal vent metagenome</name>
    <dbReference type="NCBI Taxonomy" id="652676"/>
    <lineage>
        <taxon>unclassified sequences</taxon>
        <taxon>metagenomes</taxon>
        <taxon>ecological metagenomes</taxon>
    </lineage>
</organism>
<evidence type="ECO:0008006" key="2">
    <source>
        <dbReference type="Google" id="ProtNLM"/>
    </source>
</evidence>
<reference evidence="1" key="1">
    <citation type="submission" date="2018-06" db="EMBL/GenBank/DDBJ databases">
        <authorList>
            <person name="Zhirakovskaya E."/>
        </authorList>
    </citation>
    <scope>NUCLEOTIDE SEQUENCE</scope>
</reference>
<dbReference type="SUPFAM" id="SSF57783">
    <property type="entry name" value="Zinc beta-ribbon"/>
    <property type="match status" value="1"/>
</dbReference>
<sequence>MTSTLTCKTCGANSVIQIQLTLPDGGEVDFCSCHVCESRWYNRDGEVLDLDALVDVPKKA</sequence>
<accession>A0A3B0SIT5</accession>
<protein>
    <recommendedName>
        <fullName evidence="2">Transcription factor zinc-finger domain-containing protein</fullName>
    </recommendedName>
</protein>